<feature type="compositionally biased region" description="Low complexity" evidence="1">
    <location>
        <begin position="217"/>
        <end position="230"/>
    </location>
</feature>
<feature type="compositionally biased region" description="Basic and acidic residues" evidence="1">
    <location>
        <begin position="71"/>
        <end position="95"/>
    </location>
</feature>
<protein>
    <submittedName>
        <fullName evidence="2">Uncharacterized protein</fullName>
    </submittedName>
</protein>
<dbReference type="PANTHER" id="PTHR34792:SF1">
    <property type="entry name" value="OS02G0121500 PROTEIN"/>
    <property type="match status" value="1"/>
</dbReference>
<evidence type="ECO:0000256" key="1">
    <source>
        <dbReference type="SAM" id="MobiDB-lite"/>
    </source>
</evidence>
<feature type="region of interest" description="Disordered" evidence="1">
    <location>
        <begin position="71"/>
        <end position="96"/>
    </location>
</feature>
<organism evidence="2 3">
    <name type="scientific">Vitis vinifera</name>
    <name type="common">Grape</name>
    <dbReference type="NCBI Taxonomy" id="29760"/>
    <lineage>
        <taxon>Eukaryota</taxon>
        <taxon>Viridiplantae</taxon>
        <taxon>Streptophyta</taxon>
        <taxon>Embryophyta</taxon>
        <taxon>Tracheophyta</taxon>
        <taxon>Spermatophyta</taxon>
        <taxon>Magnoliopsida</taxon>
        <taxon>eudicotyledons</taxon>
        <taxon>Gunneridae</taxon>
        <taxon>Pentapetalae</taxon>
        <taxon>rosids</taxon>
        <taxon>Vitales</taxon>
        <taxon>Vitaceae</taxon>
        <taxon>Viteae</taxon>
        <taxon>Vitis</taxon>
    </lineage>
</organism>
<name>A0A438GI47_VITVI</name>
<feature type="compositionally biased region" description="Basic and acidic residues" evidence="1">
    <location>
        <begin position="235"/>
        <end position="251"/>
    </location>
</feature>
<dbReference type="PANTHER" id="PTHR34792">
    <property type="entry name" value="OS02G0121500 PROTEIN"/>
    <property type="match status" value="1"/>
</dbReference>
<feature type="region of interest" description="Disordered" evidence="1">
    <location>
        <begin position="201"/>
        <end position="263"/>
    </location>
</feature>
<proteinExistence type="predicted"/>
<dbReference type="EMBL" id="QGNW01000427">
    <property type="protein sequence ID" value="RVW71886.1"/>
    <property type="molecule type" value="Genomic_DNA"/>
</dbReference>
<dbReference type="AlphaFoldDB" id="A0A438GI47"/>
<accession>A0A438GI47</accession>
<gene>
    <name evidence="2" type="ORF">CK203_058430</name>
</gene>
<sequence>MQKQENQLKLALLAQIPVLSPLLTHMIGLHDKHGGSDWSQKQPISGSITKEEEEAVETLYTLVGMFPNSDKTDNKGELVGESSESKHSTLPEARESPAPTLVSYYQRHTVKDSTKMIWVLWPGLSSTGLLGTAIHGLPCTKIDDFERLRPEELNQQNIEALVAENNLERVKERSVHSKETPQFMSGAQSLENITSKGTAETGSAVSFSDDEDLSQLSGSKSTTKGRSSSSATFKYSHDASEHGKKHGDSDWSQKQPISGSITKEEEEAVETLYTLVGMFPNSDKTDNKDLVLWPGLSSTGLLGTAIHGPSLQFLELQCIKSNHGKDVQLICSHKLSYLGFKKFREKGKDFNAAIGGSAMEKNSIEARKGSPGNNLTLVDPCPYERNNSHVDAQLYLILFGCVLR</sequence>
<reference evidence="2 3" key="1">
    <citation type="journal article" date="2018" name="PLoS Genet.">
        <title>Population sequencing reveals clonal diversity and ancestral inbreeding in the grapevine cultivar Chardonnay.</title>
        <authorList>
            <person name="Roach M.J."/>
            <person name="Johnson D.L."/>
            <person name="Bohlmann J."/>
            <person name="van Vuuren H.J."/>
            <person name="Jones S.J."/>
            <person name="Pretorius I.S."/>
            <person name="Schmidt S.A."/>
            <person name="Borneman A.R."/>
        </authorList>
    </citation>
    <scope>NUCLEOTIDE SEQUENCE [LARGE SCALE GENOMIC DNA]</scope>
    <source>
        <strain evidence="3">cv. Chardonnay</strain>
        <tissue evidence="2">Leaf</tissue>
    </source>
</reference>
<dbReference type="InterPro" id="IPR040305">
    <property type="entry name" value="At1g75730-like"/>
</dbReference>
<evidence type="ECO:0000313" key="3">
    <source>
        <dbReference type="Proteomes" id="UP000288805"/>
    </source>
</evidence>
<evidence type="ECO:0000313" key="2">
    <source>
        <dbReference type="EMBL" id="RVW71886.1"/>
    </source>
</evidence>
<dbReference type="Proteomes" id="UP000288805">
    <property type="component" value="Unassembled WGS sequence"/>
</dbReference>
<feature type="compositionally biased region" description="Polar residues" evidence="1">
    <location>
        <begin position="252"/>
        <end position="261"/>
    </location>
</feature>
<comment type="caution">
    <text evidence="2">The sequence shown here is derived from an EMBL/GenBank/DDBJ whole genome shotgun (WGS) entry which is preliminary data.</text>
</comment>